<sequence length="139" mass="15394">MSREILTSLLKKWGYDVIAAADGREAMEALRAQTAPVLAVLDWMMPGLDGPEICRRLREINKSAYILLVTARTGKEQVVEGLKAGADDYVIKPFDKDELRARLNVGARILDLQTTLSARVAELEATTAENRALKLQMPL</sequence>
<feature type="domain" description="Response regulatory" evidence="7">
    <location>
        <begin position="1"/>
        <end position="107"/>
    </location>
</feature>
<keyword evidence="4" id="KW-0238">DNA-binding</keyword>
<dbReference type="Pfam" id="PF00072">
    <property type="entry name" value="Response_reg"/>
    <property type="match status" value="1"/>
</dbReference>
<reference evidence="8" key="1">
    <citation type="submission" date="2020-02" db="EMBL/GenBank/DDBJ databases">
        <authorList>
            <person name="Meier V. D."/>
        </authorList>
    </citation>
    <scope>NUCLEOTIDE SEQUENCE</scope>
    <source>
        <strain evidence="8">AVDCRST_MAG42</strain>
    </source>
</reference>
<evidence type="ECO:0000256" key="3">
    <source>
        <dbReference type="ARBA" id="ARBA00023015"/>
    </source>
</evidence>
<evidence type="ECO:0000256" key="1">
    <source>
        <dbReference type="ARBA" id="ARBA00022553"/>
    </source>
</evidence>
<dbReference type="SUPFAM" id="SSF52172">
    <property type="entry name" value="CheY-like"/>
    <property type="match status" value="1"/>
</dbReference>
<evidence type="ECO:0000313" key="8">
    <source>
        <dbReference type="EMBL" id="CAA9252284.1"/>
    </source>
</evidence>
<keyword evidence="1 6" id="KW-0597">Phosphoprotein</keyword>
<dbReference type="InterPro" id="IPR011006">
    <property type="entry name" value="CheY-like_superfamily"/>
</dbReference>
<keyword evidence="2" id="KW-0902">Two-component regulatory system</keyword>
<dbReference type="AlphaFoldDB" id="A0A6J4IHK5"/>
<feature type="modified residue" description="4-aspartylphosphate" evidence="6">
    <location>
        <position position="42"/>
    </location>
</feature>
<dbReference type="PANTHER" id="PTHR48111">
    <property type="entry name" value="REGULATOR OF RPOS"/>
    <property type="match status" value="1"/>
</dbReference>
<accession>A0A6J4IHK5</accession>
<name>A0A6J4IHK5_9BACT</name>
<dbReference type="PANTHER" id="PTHR48111:SF4">
    <property type="entry name" value="DNA-BINDING DUAL TRANSCRIPTIONAL REGULATOR OMPR"/>
    <property type="match status" value="1"/>
</dbReference>
<evidence type="ECO:0000256" key="4">
    <source>
        <dbReference type="ARBA" id="ARBA00023125"/>
    </source>
</evidence>
<gene>
    <name evidence="8" type="ORF">AVDCRST_MAG42-2296</name>
</gene>
<dbReference type="PROSITE" id="PS50110">
    <property type="entry name" value="RESPONSE_REGULATORY"/>
    <property type="match status" value="1"/>
</dbReference>
<dbReference type="GO" id="GO:0000976">
    <property type="term" value="F:transcription cis-regulatory region binding"/>
    <property type="evidence" value="ECO:0007669"/>
    <property type="project" value="TreeGrafter"/>
</dbReference>
<evidence type="ECO:0000256" key="2">
    <source>
        <dbReference type="ARBA" id="ARBA00023012"/>
    </source>
</evidence>
<dbReference type="InterPro" id="IPR039420">
    <property type="entry name" value="WalR-like"/>
</dbReference>
<dbReference type="SMART" id="SM00448">
    <property type="entry name" value="REC"/>
    <property type="match status" value="1"/>
</dbReference>
<proteinExistence type="predicted"/>
<dbReference type="GO" id="GO:0032993">
    <property type="term" value="C:protein-DNA complex"/>
    <property type="evidence" value="ECO:0007669"/>
    <property type="project" value="TreeGrafter"/>
</dbReference>
<dbReference type="GO" id="GO:0005829">
    <property type="term" value="C:cytosol"/>
    <property type="evidence" value="ECO:0007669"/>
    <property type="project" value="TreeGrafter"/>
</dbReference>
<dbReference type="InterPro" id="IPR001789">
    <property type="entry name" value="Sig_transdc_resp-reg_receiver"/>
</dbReference>
<keyword evidence="5" id="KW-0804">Transcription</keyword>
<organism evidence="8">
    <name type="scientific">uncultured Chthoniobacterales bacterium</name>
    <dbReference type="NCBI Taxonomy" id="1836801"/>
    <lineage>
        <taxon>Bacteria</taxon>
        <taxon>Pseudomonadati</taxon>
        <taxon>Verrucomicrobiota</taxon>
        <taxon>Spartobacteria</taxon>
        <taxon>Chthoniobacterales</taxon>
        <taxon>environmental samples</taxon>
    </lineage>
</organism>
<evidence type="ECO:0000256" key="5">
    <source>
        <dbReference type="ARBA" id="ARBA00023163"/>
    </source>
</evidence>
<dbReference type="GO" id="GO:0000156">
    <property type="term" value="F:phosphorelay response regulator activity"/>
    <property type="evidence" value="ECO:0007669"/>
    <property type="project" value="TreeGrafter"/>
</dbReference>
<keyword evidence="3" id="KW-0805">Transcription regulation</keyword>
<dbReference type="CDD" id="cd17574">
    <property type="entry name" value="REC_OmpR"/>
    <property type="match status" value="1"/>
</dbReference>
<dbReference type="EMBL" id="CADCTA010000081">
    <property type="protein sequence ID" value="CAA9252284.1"/>
    <property type="molecule type" value="Genomic_DNA"/>
</dbReference>
<dbReference type="GO" id="GO:0006355">
    <property type="term" value="P:regulation of DNA-templated transcription"/>
    <property type="evidence" value="ECO:0007669"/>
    <property type="project" value="TreeGrafter"/>
</dbReference>
<evidence type="ECO:0000259" key="7">
    <source>
        <dbReference type="PROSITE" id="PS50110"/>
    </source>
</evidence>
<evidence type="ECO:0000256" key="6">
    <source>
        <dbReference type="PROSITE-ProRule" id="PRU00169"/>
    </source>
</evidence>
<protein>
    <submittedName>
        <fullName evidence="8">Phosphate regulon transcriptional regulatory protein PhoB (SphR)</fullName>
    </submittedName>
</protein>
<dbReference type="Gene3D" id="3.40.50.2300">
    <property type="match status" value="1"/>
</dbReference>